<keyword evidence="4" id="KW-1185">Reference proteome</keyword>
<evidence type="ECO:0000256" key="1">
    <source>
        <dbReference type="PROSITE-ProRule" id="PRU00047"/>
    </source>
</evidence>
<dbReference type="Gene3D" id="4.10.60.10">
    <property type="entry name" value="Zinc finger, CCHC-type"/>
    <property type="match status" value="1"/>
</dbReference>
<evidence type="ECO:0000313" key="4">
    <source>
        <dbReference type="Proteomes" id="UP000035681"/>
    </source>
</evidence>
<dbReference type="GO" id="GO:0008270">
    <property type="term" value="F:zinc ion binding"/>
    <property type="evidence" value="ECO:0007669"/>
    <property type="project" value="UniProtKB-KW"/>
</dbReference>
<dbReference type="Pfam" id="PF00098">
    <property type="entry name" value="zf-CCHC"/>
    <property type="match status" value="1"/>
</dbReference>
<reference evidence="5" key="1">
    <citation type="submission" date="2024-02" db="UniProtKB">
        <authorList>
            <consortium name="WormBaseParasite"/>
        </authorList>
    </citation>
    <scope>IDENTIFICATION</scope>
</reference>
<dbReference type="PROSITE" id="PS50158">
    <property type="entry name" value="ZF_CCHC"/>
    <property type="match status" value="2"/>
</dbReference>
<dbReference type="InterPro" id="IPR036875">
    <property type="entry name" value="Znf_CCHC_sf"/>
</dbReference>
<dbReference type="Proteomes" id="UP000035681">
    <property type="component" value="Unplaced"/>
</dbReference>
<protein>
    <submittedName>
        <fullName evidence="5">CCHC-type domain-containing protein</fullName>
    </submittedName>
</protein>
<dbReference type="SMART" id="SM00343">
    <property type="entry name" value="ZnF_C2HC"/>
    <property type="match status" value="3"/>
</dbReference>
<accession>A0AAF5DQS1</accession>
<keyword evidence="1" id="KW-0863">Zinc-finger</keyword>
<name>A0AAF5DQS1_STRER</name>
<dbReference type="GO" id="GO:0019899">
    <property type="term" value="F:enzyme binding"/>
    <property type="evidence" value="ECO:0007669"/>
    <property type="project" value="UniProtKB-ARBA"/>
</dbReference>
<organism evidence="4 5">
    <name type="scientific">Strongyloides stercoralis</name>
    <name type="common">Threadworm</name>
    <dbReference type="NCBI Taxonomy" id="6248"/>
    <lineage>
        <taxon>Eukaryota</taxon>
        <taxon>Metazoa</taxon>
        <taxon>Ecdysozoa</taxon>
        <taxon>Nematoda</taxon>
        <taxon>Chromadorea</taxon>
        <taxon>Rhabditida</taxon>
        <taxon>Tylenchina</taxon>
        <taxon>Panagrolaimomorpha</taxon>
        <taxon>Strongyloidoidea</taxon>
        <taxon>Strongyloididae</taxon>
        <taxon>Strongyloides</taxon>
    </lineage>
</organism>
<evidence type="ECO:0000256" key="2">
    <source>
        <dbReference type="SAM" id="Coils"/>
    </source>
</evidence>
<proteinExistence type="predicted"/>
<dbReference type="WBParaSite" id="TCONS_00016319.p1">
    <property type="protein sequence ID" value="TCONS_00016319.p1"/>
    <property type="gene ID" value="XLOC_010898"/>
</dbReference>
<evidence type="ECO:0000313" key="5">
    <source>
        <dbReference type="WBParaSite" id="TCONS_00016319.p1"/>
    </source>
</evidence>
<sequence>PFNLKPLKYYMDGDEREPSLSAIELFFNNTLRKIKNSVEDPEEIERNREKWKDIFEELIELPINNSIYTCYKKLREEGKNSQFQILIETVRDVIISKRKTKINPNSIRDIKQSPLETVESFNKRFYQALKESEIEMNKNLIGMLTTNEPMPKGLEKYMRTELFYIYKQSLQEKIRTKFPLIQPRDMCLENAMNQAMNIEMENIRLQDCNQRSNFKPRHYKDNNAEYCFNCGTKGHLKHTCKKPLSRCEFCNKKGHIIRYCYEKVKSDHNGNKRFTKRIPKEYITLFISICLLILFNPANTTDIDIISDIFKTTNSKVENSYKKPFNLKSLKYYMDGEEREPSLSAIELFFNNTLRKIRNSVDDLEEIEKNREKWKDIFEELVELPINNSKKAKINPNSIRDIRQNPLETVENYNKRFYQALKESEIEMDRNLIGMITSSEPMPKGLEKYMTAELFYIYKQGLQEKIKIRFPLIQPRNMCLENAMNQALNIEMENVRLQDCIQRSNFKPKHYVYQFNMKDSLNVKKNNDAEQCFNCKSKGHLKHNCKKTFKQMRILFTKRIPKEYIILFISICLIILFNPTNATNIDIIADIFKTTNSKLNVETTNPSEYWIIWNNYVCTKNKANQFPKDIQYKFYEM</sequence>
<keyword evidence="1" id="KW-0479">Metal-binding</keyword>
<dbReference type="AlphaFoldDB" id="A0AAF5DQS1"/>
<dbReference type="InterPro" id="IPR001878">
    <property type="entry name" value="Znf_CCHC"/>
</dbReference>
<keyword evidence="1" id="KW-0862">Zinc</keyword>
<keyword evidence="2" id="KW-0175">Coiled coil</keyword>
<feature type="coiled-coil region" evidence="2">
    <location>
        <begin position="357"/>
        <end position="384"/>
    </location>
</feature>
<dbReference type="GO" id="GO:0003676">
    <property type="term" value="F:nucleic acid binding"/>
    <property type="evidence" value="ECO:0007669"/>
    <property type="project" value="InterPro"/>
</dbReference>
<feature type="domain" description="CCHC-type" evidence="3">
    <location>
        <begin position="532"/>
        <end position="547"/>
    </location>
</feature>
<feature type="domain" description="CCHC-type" evidence="3">
    <location>
        <begin position="227"/>
        <end position="242"/>
    </location>
</feature>
<dbReference type="SUPFAM" id="SSF57756">
    <property type="entry name" value="Retrovirus zinc finger-like domains"/>
    <property type="match status" value="2"/>
</dbReference>
<evidence type="ECO:0000259" key="3">
    <source>
        <dbReference type="PROSITE" id="PS50158"/>
    </source>
</evidence>